<reference evidence="9" key="2">
    <citation type="submission" date="2021-04" db="EMBL/GenBank/DDBJ databases">
        <authorList>
            <person name="Gilroy R."/>
        </authorList>
    </citation>
    <scope>NUCLEOTIDE SEQUENCE</scope>
    <source>
        <strain evidence="9">ChiHjej13B12-24818</strain>
    </source>
</reference>
<evidence type="ECO:0000313" key="10">
    <source>
        <dbReference type="Proteomes" id="UP000823823"/>
    </source>
</evidence>
<proteinExistence type="inferred from homology"/>
<dbReference type="PANTHER" id="PTHR42709:SF6">
    <property type="entry name" value="UNDECAPRENYL PHOSPHATE TRANSPORTER A"/>
    <property type="match status" value="1"/>
</dbReference>
<dbReference type="InterPro" id="IPR032816">
    <property type="entry name" value="VTT_dom"/>
</dbReference>
<evidence type="ECO:0000256" key="4">
    <source>
        <dbReference type="ARBA" id="ARBA00022692"/>
    </source>
</evidence>
<evidence type="ECO:0000313" key="9">
    <source>
        <dbReference type="EMBL" id="HJB11219.1"/>
    </source>
</evidence>
<sequence length="218" mass="22849">MDAVLHLAESLLTSPWLFALVAVLALFDSVLPIVPAETVVIAAAAYAATGNPNALLLIGSAWAGALLGDVAAHHLGRGIGPVTRWLRRRKLSGPLVQRAERELRNRGGMLILSARFIPGGRTATNVASGMIAYPRGRFIGFAAIAALLWSIYTVGIGMLGGLAFHDQPLLGVGLGIGIALAVGGSIEAVRSLRDRRRQRLNRRRSAATGVCPAPVRAG</sequence>
<feature type="transmembrane region" description="Helical" evidence="7">
    <location>
        <begin position="16"/>
        <end position="34"/>
    </location>
</feature>
<dbReference type="EMBL" id="DWZH01000093">
    <property type="protein sequence ID" value="HJB11219.1"/>
    <property type="molecule type" value="Genomic_DNA"/>
</dbReference>
<name>A0A9D2LEQ7_9MICO</name>
<dbReference type="InterPro" id="IPR051311">
    <property type="entry name" value="DedA_domain"/>
</dbReference>
<keyword evidence="4 7" id="KW-0812">Transmembrane</keyword>
<dbReference type="GO" id="GO:0005886">
    <property type="term" value="C:plasma membrane"/>
    <property type="evidence" value="ECO:0007669"/>
    <property type="project" value="UniProtKB-SubCell"/>
</dbReference>
<comment type="caution">
    <text evidence="9">The sequence shown here is derived from an EMBL/GenBank/DDBJ whole genome shotgun (WGS) entry which is preliminary data.</text>
</comment>
<dbReference type="AlphaFoldDB" id="A0A9D2LEQ7"/>
<dbReference type="PANTHER" id="PTHR42709">
    <property type="entry name" value="ALKALINE PHOSPHATASE LIKE PROTEIN"/>
    <property type="match status" value="1"/>
</dbReference>
<dbReference type="Pfam" id="PF09335">
    <property type="entry name" value="VTT_dom"/>
    <property type="match status" value="1"/>
</dbReference>
<evidence type="ECO:0000256" key="7">
    <source>
        <dbReference type="SAM" id="Phobius"/>
    </source>
</evidence>
<feature type="transmembrane region" description="Helical" evidence="7">
    <location>
        <begin position="169"/>
        <end position="189"/>
    </location>
</feature>
<keyword evidence="5 7" id="KW-1133">Transmembrane helix</keyword>
<reference evidence="9" key="1">
    <citation type="journal article" date="2021" name="PeerJ">
        <title>Extensive microbial diversity within the chicken gut microbiome revealed by metagenomics and culture.</title>
        <authorList>
            <person name="Gilroy R."/>
            <person name="Ravi A."/>
            <person name="Getino M."/>
            <person name="Pursley I."/>
            <person name="Horton D.L."/>
            <person name="Alikhan N.F."/>
            <person name="Baker D."/>
            <person name="Gharbi K."/>
            <person name="Hall N."/>
            <person name="Watson M."/>
            <person name="Adriaenssens E.M."/>
            <person name="Foster-Nyarko E."/>
            <person name="Jarju S."/>
            <person name="Secka A."/>
            <person name="Antonio M."/>
            <person name="Oren A."/>
            <person name="Chaudhuri R.R."/>
            <person name="La Ragione R."/>
            <person name="Hildebrand F."/>
            <person name="Pallen M.J."/>
        </authorList>
    </citation>
    <scope>NUCLEOTIDE SEQUENCE</scope>
    <source>
        <strain evidence="9">ChiHjej13B12-24818</strain>
    </source>
</reference>
<keyword evidence="6 7" id="KW-0472">Membrane</keyword>
<dbReference type="Proteomes" id="UP000823823">
    <property type="component" value="Unassembled WGS sequence"/>
</dbReference>
<feature type="domain" description="VTT" evidence="8">
    <location>
        <begin position="34"/>
        <end position="157"/>
    </location>
</feature>
<keyword evidence="3" id="KW-1003">Cell membrane</keyword>
<comment type="subcellular location">
    <subcellularLocation>
        <location evidence="1">Cell membrane</location>
        <topology evidence="1">Multi-pass membrane protein</topology>
    </subcellularLocation>
</comment>
<evidence type="ECO:0000256" key="3">
    <source>
        <dbReference type="ARBA" id="ARBA00022475"/>
    </source>
</evidence>
<protein>
    <submittedName>
        <fullName evidence="9">DedA family protein</fullName>
    </submittedName>
</protein>
<evidence type="ECO:0000256" key="6">
    <source>
        <dbReference type="ARBA" id="ARBA00023136"/>
    </source>
</evidence>
<comment type="similarity">
    <text evidence="2">Belongs to the DedA family.</text>
</comment>
<evidence type="ECO:0000259" key="8">
    <source>
        <dbReference type="Pfam" id="PF09335"/>
    </source>
</evidence>
<evidence type="ECO:0000256" key="5">
    <source>
        <dbReference type="ARBA" id="ARBA00022989"/>
    </source>
</evidence>
<organism evidence="9 10">
    <name type="scientific">Candidatus Brachybacterium merdavium</name>
    <dbReference type="NCBI Taxonomy" id="2838513"/>
    <lineage>
        <taxon>Bacteria</taxon>
        <taxon>Bacillati</taxon>
        <taxon>Actinomycetota</taxon>
        <taxon>Actinomycetes</taxon>
        <taxon>Micrococcales</taxon>
        <taxon>Dermabacteraceae</taxon>
        <taxon>Brachybacterium</taxon>
    </lineage>
</organism>
<feature type="transmembrane region" description="Helical" evidence="7">
    <location>
        <begin position="138"/>
        <end position="163"/>
    </location>
</feature>
<gene>
    <name evidence="9" type="ORF">H9786_11955</name>
</gene>
<evidence type="ECO:0000256" key="1">
    <source>
        <dbReference type="ARBA" id="ARBA00004651"/>
    </source>
</evidence>
<evidence type="ECO:0000256" key="2">
    <source>
        <dbReference type="ARBA" id="ARBA00010792"/>
    </source>
</evidence>
<accession>A0A9D2LEQ7</accession>